<keyword evidence="5" id="KW-0808">Transferase</keyword>
<dbReference type="Pfam" id="PF00512">
    <property type="entry name" value="HisKA"/>
    <property type="match status" value="1"/>
</dbReference>
<dbReference type="EC" id="2.7.13.3" evidence="3"/>
<dbReference type="InterPro" id="IPR036890">
    <property type="entry name" value="HATPase_C_sf"/>
</dbReference>
<dbReference type="EMBL" id="CP073100">
    <property type="protein sequence ID" value="QUE51183.1"/>
    <property type="molecule type" value="Genomic_DNA"/>
</dbReference>
<dbReference type="InterPro" id="IPR050428">
    <property type="entry name" value="TCS_sensor_his_kinase"/>
</dbReference>
<feature type="transmembrane region" description="Helical" evidence="10">
    <location>
        <begin position="180"/>
        <end position="201"/>
    </location>
</feature>
<evidence type="ECO:0000313" key="13">
    <source>
        <dbReference type="EMBL" id="QUE51183.1"/>
    </source>
</evidence>
<dbReference type="InterPro" id="IPR003661">
    <property type="entry name" value="HisK_dim/P_dom"/>
</dbReference>
<dbReference type="GO" id="GO:0000155">
    <property type="term" value="F:phosphorelay sensor kinase activity"/>
    <property type="evidence" value="ECO:0007669"/>
    <property type="project" value="InterPro"/>
</dbReference>
<dbReference type="InterPro" id="IPR003660">
    <property type="entry name" value="HAMP_dom"/>
</dbReference>
<dbReference type="KEGG" id="lamb:KBB96_20310"/>
<proteinExistence type="predicted"/>
<evidence type="ECO:0000259" key="11">
    <source>
        <dbReference type="PROSITE" id="PS50109"/>
    </source>
</evidence>
<dbReference type="AlphaFoldDB" id="A0A975G905"/>
<dbReference type="Proteomes" id="UP000676169">
    <property type="component" value="Chromosome"/>
</dbReference>
<dbReference type="Pfam" id="PF02518">
    <property type="entry name" value="HATPase_c"/>
    <property type="match status" value="1"/>
</dbReference>
<dbReference type="SMART" id="SM00387">
    <property type="entry name" value="HATPase_c"/>
    <property type="match status" value="1"/>
</dbReference>
<keyword evidence="7" id="KW-0418">Kinase</keyword>
<dbReference type="InterPro" id="IPR003594">
    <property type="entry name" value="HATPase_dom"/>
</dbReference>
<dbReference type="SMART" id="SM00388">
    <property type="entry name" value="HisKA"/>
    <property type="match status" value="1"/>
</dbReference>
<dbReference type="SUPFAM" id="SSF47384">
    <property type="entry name" value="Homodimeric domain of signal transducing histidine kinase"/>
    <property type="match status" value="1"/>
</dbReference>
<evidence type="ECO:0000259" key="12">
    <source>
        <dbReference type="PROSITE" id="PS50885"/>
    </source>
</evidence>
<gene>
    <name evidence="13" type="ORF">KBB96_20310</name>
</gene>
<evidence type="ECO:0000256" key="8">
    <source>
        <dbReference type="ARBA" id="ARBA00022989"/>
    </source>
</evidence>
<keyword evidence="14" id="KW-1185">Reference proteome</keyword>
<keyword evidence="10" id="KW-0472">Membrane</keyword>
<dbReference type="GO" id="GO:0016020">
    <property type="term" value="C:membrane"/>
    <property type="evidence" value="ECO:0007669"/>
    <property type="project" value="UniProtKB-SubCell"/>
</dbReference>
<evidence type="ECO:0000256" key="9">
    <source>
        <dbReference type="ARBA" id="ARBA00023012"/>
    </source>
</evidence>
<protein>
    <recommendedName>
        <fullName evidence="3">histidine kinase</fullName>
        <ecNumber evidence="3">2.7.13.3</ecNumber>
    </recommendedName>
</protein>
<reference evidence="13" key="1">
    <citation type="submission" date="2021-04" db="EMBL/GenBank/DDBJ databases">
        <title>Luteolibacter sp. 32A isolated from the skin of an Anderson's salamander (Ambystoma andersonii).</title>
        <authorList>
            <person name="Spergser J."/>
            <person name="Busse H.-J."/>
        </authorList>
    </citation>
    <scope>NUCLEOTIDE SEQUENCE</scope>
    <source>
        <strain evidence="13">32A</strain>
    </source>
</reference>
<dbReference type="SUPFAM" id="SSF55874">
    <property type="entry name" value="ATPase domain of HSP90 chaperone/DNA topoisomerase II/histidine kinase"/>
    <property type="match status" value="1"/>
</dbReference>
<dbReference type="PROSITE" id="PS50885">
    <property type="entry name" value="HAMP"/>
    <property type="match status" value="1"/>
</dbReference>
<evidence type="ECO:0000313" key="14">
    <source>
        <dbReference type="Proteomes" id="UP000676169"/>
    </source>
</evidence>
<evidence type="ECO:0000256" key="5">
    <source>
        <dbReference type="ARBA" id="ARBA00022679"/>
    </source>
</evidence>
<evidence type="ECO:0000256" key="6">
    <source>
        <dbReference type="ARBA" id="ARBA00022692"/>
    </source>
</evidence>
<keyword evidence="6 10" id="KW-0812">Transmembrane</keyword>
<organism evidence="13 14">
    <name type="scientific">Luteolibacter ambystomatis</name>
    <dbReference type="NCBI Taxonomy" id="2824561"/>
    <lineage>
        <taxon>Bacteria</taxon>
        <taxon>Pseudomonadati</taxon>
        <taxon>Verrucomicrobiota</taxon>
        <taxon>Verrucomicrobiia</taxon>
        <taxon>Verrucomicrobiales</taxon>
        <taxon>Verrucomicrobiaceae</taxon>
        <taxon>Luteolibacter</taxon>
    </lineage>
</organism>
<dbReference type="PANTHER" id="PTHR45436:SF5">
    <property type="entry name" value="SENSOR HISTIDINE KINASE TRCS"/>
    <property type="match status" value="1"/>
</dbReference>
<dbReference type="Gene3D" id="1.10.287.130">
    <property type="match status" value="1"/>
</dbReference>
<dbReference type="InterPro" id="IPR005467">
    <property type="entry name" value="His_kinase_dom"/>
</dbReference>
<accession>A0A975G905</accession>
<feature type="domain" description="HAMP" evidence="12">
    <location>
        <begin position="202"/>
        <end position="256"/>
    </location>
</feature>
<evidence type="ECO:0000256" key="1">
    <source>
        <dbReference type="ARBA" id="ARBA00000085"/>
    </source>
</evidence>
<sequence length="480" mass="53008">MRAKSIRLSLLIRCGIGVGVLLCLLSCSVYWLVRQSLYRELDNSLEETASLLGNQVELENGGIVHEWREGMGANHPLIANGLYQFWDETTGDTVRSPALHASNLPKYSGLDGKPLLRNIPLPEGGRGRAVGLRIYPFVLPEEVERMKERHAVIDPRTLPHLLVVARDAEPIHRTLERLKMMLVAGTACTLGLGYLLVGRVVHISLRPLERLTREVRGRAEHQLDAALDVPGELPVELTGLARDFDSLLGRVAVTRQRERDFIRHAAHELRTPIAGLRATTDLALSQTREAEAYRHHLAVCQKTAIELGELVQRLSMLARIGQTPQSAKQEPVDVAGLLTDCEASFQRRAHERGLSIDHRFPDEKVIAGADPALLKIVFNNLLDNAVCYAAAGSTLWISLRRADGRVEMVFGNAAEDLPDPIERLFEPLFRGESSRHDAESHLGVGLTLSLDVVRAMGGTLQARRAEEGAIELVLELPAAE</sequence>
<dbReference type="InterPro" id="IPR036097">
    <property type="entry name" value="HisK_dim/P_sf"/>
</dbReference>
<keyword evidence="8 10" id="KW-1133">Transmembrane helix</keyword>
<keyword evidence="4" id="KW-0597">Phosphoprotein</keyword>
<dbReference type="Gene3D" id="3.30.565.10">
    <property type="entry name" value="Histidine kinase-like ATPase, C-terminal domain"/>
    <property type="match status" value="1"/>
</dbReference>
<evidence type="ECO:0000256" key="7">
    <source>
        <dbReference type="ARBA" id="ARBA00022777"/>
    </source>
</evidence>
<evidence type="ECO:0000256" key="3">
    <source>
        <dbReference type="ARBA" id="ARBA00012438"/>
    </source>
</evidence>
<comment type="subcellular location">
    <subcellularLocation>
        <location evidence="2">Membrane</location>
    </subcellularLocation>
</comment>
<evidence type="ECO:0000256" key="10">
    <source>
        <dbReference type="SAM" id="Phobius"/>
    </source>
</evidence>
<dbReference type="RefSeq" id="WP_211631322.1">
    <property type="nucleotide sequence ID" value="NZ_CP073100.1"/>
</dbReference>
<evidence type="ECO:0000256" key="4">
    <source>
        <dbReference type="ARBA" id="ARBA00022553"/>
    </source>
</evidence>
<feature type="transmembrane region" description="Helical" evidence="10">
    <location>
        <begin position="12"/>
        <end position="33"/>
    </location>
</feature>
<feature type="domain" description="Histidine kinase" evidence="11">
    <location>
        <begin position="264"/>
        <end position="480"/>
    </location>
</feature>
<keyword evidence="9" id="KW-0902">Two-component regulatory system</keyword>
<name>A0A975G905_9BACT</name>
<dbReference type="PROSITE" id="PS50109">
    <property type="entry name" value="HIS_KIN"/>
    <property type="match status" value="1"/>
</dbReference>
<comment type="catalytic activity">
    <reaction evidence="1">
        <text>ATP + protein L-histidine = ADP + protein N-phospho-L-histidine.</text>
        <dbReference type="EC" id="2.7.13.3"/>
    </reaction>
</comment>
<dbReference type="CDD" id="cd00082">
    <property type="entry name" value="HisKA"/>
    <property type="match status" value="1"/>
</dbReference>
<evidence type="ECO:0000256" key="2">
    <source>
        <dbReference type="ARBA" id="ARBA00004370"/>
    </source>
</evidence>
<dbReference type="PANTHER" id="PTHR45436">
    <property type="entry name" value="SENSOR HISTIDINE KINASE YKOH"/>
    <property type="match status" value="1"/>
</dbReference>